<comment type="caution">
    <text evidence="2">The sequence shown here is derived from an EMBL/GenBank/DDBJ whole genome shotgun (WGS) entry which is preliminary data.</text>
</comment>
<gene>
    <name evidence="2" type="ORF">SNAT2548_LOCUS19036</name>
</gene>
<evidence type="ECO:0000259" key="1">
    <source>
        <dbReference type="Pfam" id="PF08241"/>
    </source>
</evidence>
<protein>
    <recommendedName>
        <fullName evidence="1">Methyltransferase type 11 domain-containing protein</fullName>
    </recommendedName>
</protein>
<evidence type="ECO:0000313" key="3">
    <source>
        <dbReference type="Proteomes" id="UP000604046"/>
    </source>
</evidence>
<organism evidence="2 3">
    <name type="scientific">Symbiodinium natans</name>
    <dbReference type="NCBI Taxonomy" id="878477"/>
    <lineage>
        <taxon>Eukaryota</taxon>
        <taxon>Sar</taxon>
        <taxon>Alveolata</taxon>
        <taxon>Dinophyceae</taxon>
        <taxon>Suessiales</taxon>
        <taxon>Symbiodiniaceae</taxon>
        <taxon>Symbiodinium</taxon>
    </lineage>
</organism>
<dbReference type="CDD" id="cd02440">
    <property type="entry name" value="AdoMet_MTases"/>
    <property type="match status" value="1"/>
</dbReference>
<dbReference type="Proteomes" id="UP000604046">
    <property type="component" value="Unassembled WGS sequence"/>
</dbReference>
<keyword evidence="3" id="KW-1185">Reference proteome</keyword>
<dbReference type="AlphaFoldDB" id="A0A812Q423"/>
<dbReference type="Gene3D" id="3.40.50.150">
    <property type="entry name" value="Vaccinia Virus protein VP39"/>
    <property type="match status" value="1"/>
</dbReference>
<name>A0A812Q423_9DINO</name>
<reference evidence="2" key="1">
    <citation type="submission" date="2021-02" db="EMBL/GenBank/DDBJ databases">
        <authorList>
            <person name="Dougan E. K."/>
            <person name="Rhodes N."/>
            <person name="Thang M."/>
            <person name="Chan C."/>
        </authorList>
    </citation>
    <scope>NUCLEOTIDE SEQUENCE</scope>
</reference>
<proteinExistence type="predicted"/>
<dbReference type="GO" id="GO:0008757">
    <property type="term" value="F:S-adenosylmethionine-dependent methyltransferase activity"/>
    <property type="evidence" value="ECO:0007669"/>
    <property type="project" value="InterPro"/>
</dbReference>
<sequence length="410" mass="45133">MAVAFASTTQQTRQQRWPVRYACALRRRDDVCARCPAVRQLLDEAPSLWPPDLDTVLIRRAPPSSFLALARGKWRRLPRAAGLHNLILDAGELVASGFVMQLSAFRWDALGCVEALLWLIGGILAALQPGGTAAAAVVAEPSDYLASFVRAFPVDVHVLNSSPRAVVIATAKEAITVQQIESVVRREVTEERSHGRYADILRNALSGTVAQEQRPLRLLDVGGGDGHMAEWWTDMGCDVHLLEVDADCAKAAVARLGQERVALHDGSSAWPYADGSFDVCLLLFVLHHIGEERDLQRTLAEAARVSRRVFVLEDQPRHAESAGLAKLAVAVTAEHFRPFGQDPAKYLRNIRPDDTWRALFRAAGLHLQRAVEIPGTLQHPVPHTFYELRVDGKEKLRPGASALTPSYDEP</sequence>
<dbReference type="InterPro" id="IPR029063">
    <property type="entry name" value="SAM-dependent_MTases_sf"/>
</dbReference>
<evidence type="ECO:0000313" key="2">
    <source>
        <dbReference type="EMBL" id="CAE7357064.1"/>
    </source>
</evidence>
<dbReference type="SUPFAM" id="SSF53335">
    <property type="entry name" value="S-adenosyl-L-methionine-dependent methyltransferases"/>
    <property type="match status" value="1"/>
</dbReference>
<dbReference type="OrthoDB" id="432124at2759"/>
<dbReference type="EMBL" id="CAJNDS010002163">
    <property type="protein sequence ID" value="CAE7357064.1"/>
    <property type="molecule type" value="Genomic_DNA"/>
</dbReference>
<accession>A0A812Q423</accession>
<dbReference type="Pfam" id="PF08241">
    <property type="entry name" value="Methyltransf_11"/>
    <property type="match status" value="1"/>
</dbReference>
<dbReference type="InterPro" id="IPR013216">
    <property type="entry name" value="Methyltransf_11"/>
</dbReference>
<feature type="domain" description="Methyltransferase type 11" evidence="1">
    <location>
        <begin position="219"/>
        <end position="307"/>
    </location>
</feature>